<dbReference type="InterPro" id="IPR055060">
    <property type="entry name" value="ACOX_C_alpha1"/>
</dbReference>
<dbReference type="InterPro" id="IPR037069">
    <property type="entry name" value="AcylCoA_DH/ox_N_sf"/>
</dbReference>
<protein>
    <recommendedName>
        <fullName evidence="13">Acyl-coenzyme A oxidase</fullName>
    </recommendedName>
</protein>
<evidence type="ECO:0000256" key="12">
    <source>
        <dbReference type="ARBA" id="ARBA00063271"/>
    </source>
</evidence>
<reference evidence="20 22" key="1">
    <citation type="journal article" date="2016" name="PLoS ONE">
        <title>Sequence Assembly of Yarrowia lipolytica Strain W29/CLIB89 Shows Transposable Element Diversity.</title>
        <authorList>
            <person name="Magnan C."/>
            <person name="Yu J."/>
            <person name="Chang I."/>
            <person name="Jahn E."/>
            <person name="Kanomata Y."/>
            <person name="Wu J."/>
            <person name="Zeller M."/>
            <person name="Oakes M."/>
            <person name="Baldi P."/>
            <person name="Sandmeyer S."/>
        </authorList>
    </citation>
    <scope>NUCLEOTIDE SEQUENCE [LARGE SCALE GENOMIC DNA]</scope>
    <source>
        <strain evidence="20">CLIB89</strain>
        <strain evidence="22">CLIB89(W29)</strain>
    </source>
</reference>
<organism evidence="20 22">
    <name type="scientific">Yarrowia lipolytica</name>
    <name type="common">Candida lipolytica</name>
    <dbReference type="NCBI Taxonomy" id="4952"/>
    <lineage>
        <taxon>Eukaryota</taxon>
        <taxon>Fungi</taxon>
        <taxon>Dikarya</taxon>
        <taxon>Ascomycota</taxon>
        <taxon>Saccharomycotina</taxon>
        <taxon>Dipodascomycetes</taxon>
        <taxon>Dipodascales</taxon>
        <taxon>Dipodascales incertae sedis</taxon>
        <taxon>Yarrowia</taxon>
    </lineage>
</organism>
<dbReference type="InterPro" id="IPR009100">
    <property type="entry name" value="AcylCoA_DH/oxidase_NM_dom_sf"/>
</dbReference>
<dbReference type="KEGG" id="yli:2912003"/>
<sequence length="689" mass="77282">MTTNTFTDPPVEMAKERGKTQFTVRDVTNFLNGGEEETQIVEKIMSSIERDPVLSVTADYDCNLQQARKQTMERVAALSPYLVTDTEKLSLWRAQLHGMVDMSTRTRLSIHNNLFIGSIRGSGTPEQFKYWVKKGAVAVKQFYGCFAMTELGHGSNLKGLETTATYDQDSDQFIINTPHIGATKWWIGGAAHTSTHCVCFAKLIVHGKDYGTRNFVVPLRNVHDHSLKVGVSIGDIGKKMGRDGVDNGWIQFTNVRIPRQNMLMRYAKVSDTGVVTKPALDQLTYGALIRGRVSMIADSFHVSKRFLTIALRYACVRRQFGTSGDTKETKIIDYPYHQRRLLPLLAYCYAMKMGADEAQKTWIETTDRILALNPNDPAQKNDLEKAVTDTKELFAASAGMKAFTTWGCAKIIDECRQACGGHGYSGYNGFGQGYADWVVQCTWEGDNNVLCLSMGRGLVQSALQILAGKHVGASIQYVGDKSKISQNGQGTPREQLLSPEFLVEAFRTASRNNILRTTDKYQELVKTLNPDQAFEELSQQRFQCARIHTRQHLISSFYARIATAKDDIKPHLLKLANLFALWSIEEDTGIFLRENILTPGDIDLINSLVDELCVAVRDQVIGLTDAFGLSDFFINAPIGSYDGNVYEKYFAKVNQQNPATNPRPPYYESTLKPFLFREEEDDEICDLDE</sequence>
<feature type="domain" description="Acyl-coenzyme A oxidase N-terminal" evidence="18">
    <location>
        <begin position="24"/>
        <end position="134"/>
    </location>
</feature>
<evidence type="ECO:0000259" key="17">
    <source>
        <dbReference type="Pfam" id="PF02770"/>
    </source>
</evidence>
<evidence type="ECO:0000313" key="22">
    <source>
        <dbReference type="Proteomes" id="UP000182444"/>
    </source>
</evidence>
<evidence type="ECO:0000256" key="6">
    <source>
        <dbReference type="ARBA" id="ARBA00022630"/>
    </source>
</evidence>
<dbReference type="InterPro" id="IPR046373">
    <property type="entry name" value="Acyl-CoA_Oxase/DH_mid-dom_sf"/>
</dbReference>
<dbReference type="EMBL" id="KZ859056">
    <property type="protein sequence ID" value="RDW23954.1"/>
    <property type="molecule type" value="Genomic_DNA"/>
</dbReference>
<feature type="active site" description="Proton acceptor" evidence="14">
    <location>
        <position position="444"/>
    </location>
</feature>
<reference evidence="21 23" key="2">
    <citation type="submission" date="2018-07" db="EMBL/GenBank/DDBJ databases">
        <title>Draft Genome Assemblies for Five Robust Yarrowia lipolytica Strains Exhibiting High Lipid Production and Pentose Sugar Utilization and Sugar Alcohol Secretion from Undetoxified Lignocellulosic Biomass Hydrolysates.</title>
        <authorList>
            <consortium name="DOE Joint Genome Institute"/>
            <person name="Walker C."/>
            <person name="Ryu S."/>
            <person name="Na H."/>
            <person name="Zane M."/>
            <person name="LaButti K."/>
            <person name="Lipzen A."/>
            <person name="Haridas S."/>
            <person name="Barry K."/>
            <person name="Grigoriev I.V."/>
            <person name="Quarterman J."/>
            <person name="Slininger P."/>
            <person name="Dien B."/>
            <person name="Trinh C.T."/>
        </authorList>
    </citation>
    <scope>NUCLEOTIDE SEQUENCE [LARGE SCALE GENOMIC DNA]</scope>
    <source>
        <strain evidence="21 23">YB392</strain>
    </source>
</reference>
<comment type="subcellular location">
    <subcellularLocation>
        <location evidence="3">Peroxisome</location>
    </subcellularLocation>
</comment>
<evidence type="ECO:0000313" key="20">
    <source>
        <dbReference type="EMBL" id="AOW06313.1"/>
    </source>
</evidence>
<evidence type="ECO:0000256" key="3">
    <source>
        <dbReference type="ARBA" id="ARBA00004275"/>
    </source>
</evidence>
<proteinExistence type="inferred from homology"/>
<dbReference type="PANTHER" id="PTHR10909">
    <property type="entry name" value="ELECTRON TRANSPORT OXIDOREDUCTASE"/>
    <property type="match status" value="1"/>
</dbReference>
<dbReference type="Gene3D" id="2.40.110.10">
    <property type="entry name" value="Butyryl-CoA Dehydrogenase, subunit A, domain 2"/>
    <property type="match status" value="1"/>
</dbReference>
<dbReference type="UniPathway" id="UPA00661"/>
<feature type="binding site" evidence="15">
    <location>
        <position position="188"/>
    </location>
    <ligand>
        <name>FAD</name>
        <dbReference type="ChEBI" id="CHEBI:57692"/>
    </ligand>
</feature>
<dbReference type="VEuPathDB" id="FungiDB:YALI1_E38912g"/>
<dbReference type="GO" id="GO:0071949">
    <property type="term" value="F:FAD binding"/>
    <property type="evidence" value="ECO:0007669"/>
    <property type="project" value="InterPro"/>
</dbReference>
<dbReference type="Proteomes" id="UP000256601">
    <property type="component" value="Unassembled WGS sequence"/>
</dbReference>
<dbReference type="FunFam" id="1.10.540.10:FF:000018">
    <property type="entry name" value="Acyl-coenzyme A oxidase"/>
    <property type="match status" value="1"/>
</dbReference>
<dbReference type="Gene3D" id="1.20.140.10">
    <property type="entry name" value="Butyryl-CoA Dehydrogenase, subunit A, domain 3"/>
    <property type="match status" value="2"/>
</dbReference>
<dbReference type="SMR" id="A0A1H6PV70"/>
<dbReference type="PIRSF" id="PIRSF000168">
    <property type="entry name" value="Acyl-CoA_oxidase"/>
    <property type="match status" value="1"/>
</dbReference>
<keyword evidence="10" id="KW-0443">Lipid metabolism</keyword>
<dbReference type="EMBL" id="CP017557">
    <property type="protein sequence ID" value="AOW06313.1"/>
    <property type="molecule type" value="Genomic_DNA"/>
</dbReference>
<dbReference type="Pfam" id="PF02770">
    <property type="entry name" value="Acyl-CoA_dh_M"/>
    <property type="match status" value="1"/>
</dbReference>
<evidence type="ECO:0000259" key="19">
    <source>
        <dbReference type="Pfam" id="PF22924"/>
    </source>
</evidence>
<dbReference type="Gene3D" id="1.10.540.10">
    <property type="entry name" value="Acyl-CoA dehydrogenase/oxidase, N-terminal domain"/>
    <property type="match status" value="1"/>
</dbReference>
<dbReference type="GO" id="GO:0055088">
    <property type="term" value="P:lipid homeostasis"/>
    <property type="evidence" value="ECO:0007669"/>
    <property type="project" value="TreeGrafter"/>
</dbReference>
<feature type="domain" description="Acyl-CoA oxidase C-terminal" evidence="16">
    <location>
        <begin position="499"/>
        <end position="675"/>
    </location>
</feature>
<dbReference type="VEuPathDB" id="FungiDB:YALI0_E32835g"/>
<evidence type="ECO:0000259" key="18">
    <source>
        <dbReference type="Pfam" id="PF14749"/>
    </source>
</evidence>
<dbReference type="AlphaFoldDB" id="A0A1H6PV70"/>
<dbReference type="PANTHER" id="PTHR10909:SF352">
    <property type="entry name" value="ACYL-COENZYME A OXIDASE-LIKE PROTEIN"/>
    <property type="match status" value="1"/>
</dbReference>
<dbReference type="OrthoDB" id="538336at2759"/>
<dbReference type="FunFam" id="2.40.110.10:FF:000003">
    <property type="entry name" value="Acyl-coenzyme A oxidase"/>
    <property type="match status" value="1"/>
</dbReference>
<evidence type="ECO:0000256" key="5">
    <source>
        <dbReference type="ARBA" id="ARBA00006288"/>
    </source>
</evidence>
<evidence type="ECO:0000256" key="2">
    <source>
        <dbReference type="ARBA" id="ARBA00001974"/>
    </source>
</evidence>
<evidence type="ECO:0000259" key="16">
    <source>
        <dbReference type="Pfam" id="PF01756"/>
    </source>
</evidence>
<comment type="pathway">
    <text evidence="4">Lipid metabolism; peroxisomal fatty acid beta-oxidation.</text>
</comment>
<evidence type="ECO:0000256" key="8">
    <source>
        <dbReference type="ARBA" id="ARBA00022832"/>
    </source>
</evidence>
<evidence type="ECO:0000256" key="14">
    <source>
        <dbReference type="PIRSR" id="PIRSR000168-1"/>
    </source>
</evidence>
<evidence type="ECO:0000256" key="10">
    <source>
        <dbReference type="ARBA" id="ARBA00023098"/>
    </source>
</evidence>
<dbReference type="GO" id="GO:0033540">
    <property type="term" value="P:fatty acid beta-oxidation using acyl-CoA oxidase"/>
    <property type="evidence" value="ECO:0007669"/>
    <property type="project" value="UniProtKB-UniPathway"/>
</dbReference>
<comment type="similarity">
    <text evidence="5 13">Belongs to the acyl-CoA oxidase family.</text>
</comment>
<dbReference type="Pfam" id="PF22924">
    <property type="entry name" value="ACOX_C_alpha1"/>
    <property type="match status" value="1"/>
</dbReference>
<dbReference type="InterPro" id="IPR029320">
    <property type="entry name" value="Acyl-CoA_ox_N"/>
</dbReference>
<evidence type="ECO:0000313" key="23">
    <source>
        <dbReference type="Proteomes" id="UP000256601"/>
    </source>
</evidence>
<evidence type="ECO:0000256" key="13">
    <source>
        <dbReference type="PIRNR" id="PIRNR000168"/>
    </source>
</evidence>
<name>A0A1H6PV70_YARLL</name>
<dbReference type="InterPro" id="IPR036250">
    <property type="entry name" value="AcylCo_DH-like_C"/>
</dbReference>
<dbReference type="Pfam" id="PF14749">
    <property type="entry name" value="Acyl-CoA_ox_N"/>
    <property type="match status" value="1"/>
</dbReference>
<evidence type="ECO:0000313" key="21">
    <source>
        <dbReference type="EMBL" id="RDW23954.1"/>
    </source>
</evidence>
<comment type="subunit">
    <text evidence="12">Heteropentamer composed of five different subunits.</text>
</comment>
<evidence type="ECO:0000256" key="11">
    <source>
        <dbReference type="ARBA" id="ARBA00023140"/>
    </source>
</evidence>
<dbReference type="Pfam" id="PF01756">
    <property type="entry name" value="ACOX"/>
    <property type="match status" value="1"/>
</dbReference>
<keyword evidence="6 13" id="KW-0285">Flavoprotein</keyword>
<dbReference type="SUPFAM" id="SSF56645">
    <property type="entry name" value="Acyl-CoA dehydrogenase NM domain-like"/>
    <property type="match status" value="1"/>
</dbReference>
<feature type="domain" description="Acyl-CoA oxidase/dehydrogenase middle" evidence="17">
    <location>
        <begin position="145"/>
        <end position="255"/>
    </location>
</feature>
<comment type="cofactor">
    <cofactor evidence="2">
        <name>FAD</name>
        <dbReference type="ChEBI" id="CHEBI:57692"/>
    </cofactor>
</comment>
<keyword evidence="8" id="KW-0276">Fatty acid metabolism</keyword>
<comment type="catalytic activity">
    <reaction evidence="1">
        <text>a 2,3-saturated acyl-CoA + O2 = a (2E)-enoyl-CoA + H2O2</text>
        <dbReference type="Rhea" id="RHEA:38959"/>
        <dbReference type="ChEBI" id="CHEBI:15379"/>
        <dbReference type="ChEBI" id="CHEBI:16240"/>
        <dbReference type="ChEBI" id="CHEBI:58856"/>
        <dbReference type="ChEBI" id="CHEBI:65111"/>
        <dbReference type="EC" id="1.3.3.6"/>
    </reaction>
</comment>
<gene>
    <name evidence="21" type="ORF">B0I71DRAFT_160658</name>
    <name evidence="20" type="ORF">YALI1_E38912g</name>
</gene>
<dbReference type="InterPro" id="IPR002655">
    <property type="entry name" value="Acyl-CoA_oxidase_C"/>
</dbReference>
<feature type="domain" description="Acyl-CoA oxidase C-alpha1" evidence="19">
    <location>
        <begin position="285"/>
        <end position="459"/>
    </location>
</feature>
<evidence type="ECO:0000256" key="15">
    <source>
        <dbReference type="PIRSR" id="PIRSR000168-2"/>
    </source>
</evidence>
<evidence type="ECO:0000256" key="1">
    <source>
        <dbReference type="ARBA" id="ARBA00001201"/>
    </source>
</evidence>
<evidence type="ECO:0000256" key="4">
    <source>
        <dbReference type="ARBA" id="ARBA00004846"/>
    </source>
</evidence>
<keyword evidence="9" id="KW-0560">Oxidoreductase</keyword>
<accession>A0A1H6PV70</accession>
<dbReference type="eggNOG" id="KOG0136">
    <property type="taxonomic scope" value="Eukaryota"/>
</dbReference>
<dbReference type="FunFam" id="1.20.140.10:FF:000013">
    <property type="entry name" value="Acyl-coenzyme A oxidase"/>
    <property type="match status" value="1"/>
</dbReference>
<evidence type="ECO:0000256" key="9">
    <source>
        <dbReference type="ARBA" id="ARBA00023002"/>
    </source>
</evidence>
<keyword evidence="7 13" id="KW-0274">FAD</keyword>
<dbReference type="Proteomes" id="UP000182444">
    <property type="component" value="Chromosome 1E"/>
</dbReference>
<dbReference type="InterPro" id="IPR012258">
    <property type="entry name" value="Acyl-CoA_oxidase"/>
</dbReference>
<keyword evidence="11" id="KW-0576">Peroxisome</keyword>
<dbReference type="FunFam" id="1.20.140.10:FF:000015">
    <property type="entry name" value="Acyl-coenzyme A oxidase"/>
    <property type="match status" value="1"/>
</dbReference>
<dbReference type="GO" id="GO:0003997">
    <property type="term" value="F:acyl-CoA oxidase activity"/>
    <property type="evidence" value="ECO:0007669"/>
    <property type="project" value="UniProtKB-EC"/>
</dbReference>
<dbReference type="GO" id="GO:0005777">
    <property type="term" value="C:peroxisome"/>
    <property type="evidence" value="ECO:0007669"/>
    <property type="project" value="UniProtKB-SubCell"/>
</dbReference>
<feature type="binding site" evidence="15">
    <location>
        <position position="149"/>
    </location>
    <ligand>
        <name>FAD</name>
        <dbReference type="ChEBI" id="CHEBI:57692"/>
    </ligand>
</feature>
<dbReference type="SUPFAM" id="SSF47203">
    <property type="entry name" value="Acyl-CoA dehydrogenase C-terminal domain-like"/>
    <property type="match status" value="2"/>
</dbReference>
<dbReference type="GO" id="GO:0005504">
    <property type="term" value="F:fatty acid binding"/>
    <property type="evidence" value="ECO:0007669"/>
    <property type="project" value="TreeGrafter"/>
</dbReference>
<evidence type="ECO:0000256" key="7">
    <source>
        <dbReference type="ARBA" id="ARBA00022827"/>
    </source>
</evidence>
<dbReference type="InterPro" id="IPR006091">
    <property type="entry name" value="Acyl-CoA_Oxase/DH_mid-dom"/>
</dbReference>